<evidence type="ECO:0000313" key="4">
    <source>
        <dbReference type="Proteomes" id="UP001149821"/>
    </source>
</evidence>
<feature type="transmembrane region" description="Helical" evidence="1">
    <location>
        <begin position="597"/>
        <end position="615"/>
    </location>
</feature>
<keyword evidence="1" id="KW-1133">Transmembrane helix</keyword>
<keyword evidence="4" id="KW-1185">Reference proteome</keyword>
<accession>A0ABT5QI56</accession>
<comment type="caution">
    <text evidence="3">The sequence shown here is derived from an EMBL/GenBank/DDBJ whole genome shotgun (WGS) entry which is preliminary data.</text>
</comment>
<name>A0ABT5QI56_9GAMM</name>
<sequence>MQFNTFKLSAIALAIASLPTVANAAVYTVDRVDNASASESAKATAISPNSSSVGYEVLAGPEGIDYTQEVPFYVDQEHFINSVEDLTNYCENRLGYATCGSWADEQWYGIQTSGEICNSEDHDANVCVGGIKDEIDAWTEGYTSNSKAFTSAQVNPFGDNGVANPPSGSKNAGSTNVVINQVDDSGTAVGSSSSPYYQSSNYARAFQLRGFTGSTELLPPTGSSQVISTIGQTNANGSIDLGAGRVITFGSASQFNMADPGNENKSPEGSGANLSTCSTTADYTNRACQYFEFANQASVWVSDYSNPAYAHVMADFPNGQQHNEETAQASVKGAAFVSAATSPTMVGYSTYNNDGFFTRAVKFTPIADADFSTCIDDLETNTSKRCWTMATIPNIDVRNGNNDIIYSYTVATDINTDGVVVGVVKNQNPQNGSYAENIFVNKGNSTTVLQSGQSNLFFYGYNATAASINNNNELVGKVDVENVQDRIRKQRGYIYLNDGATYLASTFNNTRGWLLDDLTNDGNASGEANKYRIAEAFDINDKGDISASAFYCAPGYSSTAQNAQCIENEQLVAVKLTRNNSGTITPRTEINEPVKRSGASFGLLGLGLLVVGGFWRRKK</sequence>
<dbReference type="EMBL" id="JAJUBB010000003">
    <property type="protein sequence ID" value="MDD1780666.1"/>
    <property type="molecule type" value="Genomic_DNA"/>
</dbReference>
<evidence type="ECO:0000313" key="3">
    <source>
        <dbReference type="EMBL" id="MDD1780666.1"/>
    </source>
</evidence>
<proteinExistence type="predicted"/>
<evidence type="ECO:0000256" key="1">
    <source>
        <dbReference type="SAM" id="Phobius"/>
    </source>
</evidence>
<protein>
    <submittedName>
        <fullName evidence="3">DUF3466 family protein</fullName>
    </submittedName>
</protein>
<keyword evidence="1" id="KW-0812">Transmembrane</keyword>
<keyword evidence="2" id="KW-0732">Signal</keyword>
<dbReference type="Proteomes" id="UP001149821">
    <property type="component" value="Unassembled WGS sequence"/>
</dbReference>
<dbReference type="Pfam" id="PF11949">
    <property type="entry name" value="DUF3466"/>
    <property type="match status" value="1"/>
</dbReference>
<keyword evidence="1" id="KW-0472">Membrane</keyword>
<feature type="signal peptide" evidence="2">
    <location>
        <begin position="1"/>
        <end position="24"/>
    </location>
</feature>
<organism evidence="3 4">
    <name type="scientific">Enterovibrio qingdaonensis</name>
    <dbReference type="NCBI Taxonomy" id="2899818"/>
    <lineage>
        <taxon>Bacteria</taxon>
        <taxon>Pseudomonadati</taxon>
        <taxon>Pseudomonadota</taxon>
        <taxon>Gammaproteobacteria</taxon>
        <taxon>Vibrionales</taxon>
        <taxon>Vibrionaceae</taxon>
        <taxon>Enterovibrio</taxon>
    </lineage>
</organism>
<evidence type="ECO:0000256" key="2">
    <source>
        <dbReference type="SAM" id="SignalP"/>
    </source>
</evidence>
<dbReference type="InterPro" id="IPR022562">
    <property type="entry name" value="DUF3466"/>
</dbReference>
<feature type="chain" id="PRO_5045053959" evidence="2">
    <location>
        <begin position="25"/>
        <end position="619"/>
    </location>
</feature>
<dbReference type="RefSeq" id="WP_274140800.1">
    <property type="nucleotide sequence ID" value="NZ_JAJUBB010000003.1"/>
</dbReference>
<gene>
    <name evidence="3" type="ORF">LRP49_05560</name>
</gene>
<reference evidence="3" key="1">
    <citation type="submission" date="2021-12" db="EMBL/GenBank/DDBJ databases">
        <title>Enterovibrio ZSDZ35 sp. nov. and Enterovibrio ZSDZ42 sp. nov., isolated from coastal seawater in Qingdao.</title>
        <authorList>
            <person name="Zhang P."/>
        </authorList>
    </citation>
    <scope>NUCLEOTIDE SEQUENCE</scope>
    <source>
        <strain evidence="3">ZSDZ35</strain>
    </source>
</reference>